<dbReference type="EMBL" id="MU003521">
    <property type="protein sequence ID" value="KAF2467351.1"/>
    <property type="molecule type" value="Genomic_DNA"/>
</dbReference>
<sequence length="178" mass="19324">MHVPDESNYEGPVVAIEATEATYGTNAYRKGRPYRTEEDHEDKCRCGTALCTMAGWDHTSLRSLRRTSCSHYSGSGPWHQPQLQHHRVDHGGDRRDNPCTIIVLGNWGNHSPMDCGNLRLRISGTFRRGTLGLGPEASRVASGKLASLCGKFVLASNAAFAVGGTIVRDGDGSDQGEK</sequence>
<comment type="caution">
    <text evidence="1">The sequence shown here is derived from an EMBL/GenBank/DDBJ whole genome shotgun (WGS) entry which is preliminary data.</text>
</comment>
<protein>
    <submittedName>
        <fullName evidence="1">Uncharacterized protein</fullName>
    </submittedName>
</protein>
<accession>A0ACB6QKD8</accession>
<dbReference type="Proteomes" id="UP000799755">
    <property type="component" value="Unassembled WGS sequence"/>
</dbReference>
<evidence type="ECO:0000313" key="2">
    <source>
        <dbReference type="Proteomes" id="UP000799755"/>
    </source>
</evidence>
<organism evidence="1 2">
    <name type="scientific">Lindgomyces ingoldianus</name>
    <dbReference type="NCBI Taxonomy" id="673940"/>
    <lineage>
        <taxon>Eukaryota</taxon>
        <taxon>Fungi</taxon>
        <taxon>Dikarya</taxon>
        <taxon>Ascomycota</taxon>
        <taxon>Pezizomycotina</taxon>
        <taxon>Dothideomycetes</taxon>
        <taxon>Pleosporomycetidae</taxon>
        <taxon>Pleosporales</taxon>
        <taxon>Lindgomycetaceae</taxon>
        <taxon>Lindgomyces</taxon>
    </lineage>
</organism>
<keyword evidence="2" id="KW-1185">Reference proteome</keyword>
<evidence type="ECO:0000313" key="1">
    <source>
        <dbReference type="EMBL" id="KAF2467351.1"/>
    </source>
</evidence>
<proteinExistence type="predicted"/>
<name>A0ACB6QKD8_9PLEO</name>
<gene>
    <name evidence="1" type="ORF">BDR25DRAFT_376323</name>
</gene>
<reference evidence="1" key="1">
    <citation type="journal article" date="2020" name="Stud. Mycol.">
        <title>101 Dothideomycetes genomes: a test case for predicting lifestyles and emergence of pathogens.</title>
        <authorList>
            <person name="Haridas S."/>
            <person name="Albert R."/>
            <person name="Binder M."/>
            <person name="Bloem J."/>
            <person name="Labutti K."/>
            <person name="Salamov A."/>
            <person name="Andreopoulos B."/>
            <person name="Baker S."/>
            <person name="Barry K."/>
            <person name="Bills G."/>
            <person name="Bluhm B."/>
            <person name="Cannon C."/>
            <person name="Castanera R."/>
            <person name="Culley D."/>
            <person name="Daum C."/>
            <person name="Ezra D."/>
            <person name="Gonzalez J."/>
            <person name="Henrissat B."/>
            <person name="Kuo A."/>
            <person name="Liang C."/>
            <person name="Lipzen A."/>
            <person name="Lutzoni F."/>
            <person name="Magnuson J."/>
            <person name="Mondo S."/>
            <person name="Nolan M."/>
            <person name="Ohm R."/>
            <person name="Pangilinan J."/>
            <person name="Park H.-J."/>
            <person name="Ramirez L."/>
            <person name="Alfaro M."/>
            <person name="Sun H."/>
            <person name="Tritt A."/>
            <person name="Yoshinaga Y."/>
            <person name="Zwiers L.-H."/>
            <person name="Turgeon B."/>
            <person name="Goodwin S."/>
            <person name="Spatafora J."/>
            <person name="Crous P."/>
            <person name="Grigoriev I."/>
        </authorList>
    </citation>
    <scope>NUCLEOTIDE SEQUENCE</scope>
    <source>
        <strain evidence="1">ATCC 200398</strain>
    </source>
</reference>